<reference evidence="1 2" key="1">
    <citation type="submission" date="2021-03" db="EMBL/GenBank/DDBJ databases">
        <title>Genomic Encyclopedia of Type Strains, Phase IV (KMG-IV): sequencing the most valuable type-strain genomes for metagenomic binning, comparative biology and taxonomic classification.</title>
        <authorList>
            <person name="Goeker M."/>
        </authorList>
    </citation>
    <scope>NUCLEOTIDE SEQUENCE [LARGE SCALE GENOMIC DNA]</scope>
    <source>
        <strain evidence="1 2">DSM 3984</strain>
    </source>
</reference>
<organism evidence="1 2">
    <name type="scientific">Clostridium moniliforme</name>
    <dbReference type="NCBI Taxonomy" id="39489"/>
    <lineage>
        <taxon>Bacteria</taxon>
        <taxon>Bacillati</taxon>
        <taxon>Bacillota</taxon>
        <taxon>Clostridia</taxon>
        <taxon>Eubacteriales</taxon>
        <taxon>Clostridiaceae</taxon>
        <taxon>Clostridium</taxon>
    </lineage>
</organism>
<comment type="caution">
    <text evidence="1">The sequence shown here is derived from an EMBL/GenBank/DDBJ whole genome shotgun (WGS) entry which is preliminary data.</text>
</comment>
<dbReference type="EMBL" id="JAGGJZ010000024">
    <property type="protein sequence ID" value="MBP1890929.1"/>
    <property type="molecule type" value="Genomic_DNA"/>
</dbReference>
<accession>A0ABS4F3U9</accession>
<proteinExistence type="predicted"/>
<dbReference type="Proteomes" id="UP000783390">
    <property type="component" value="Unassembled WGS sequence"/>
</dbReference>
<name>A0ABS4F3U9_9CLOT</name>
<gene>
    <name evidence="1" type="ORF">J2Z53_002591</name>
</gene>
<protein>
    <submittedName>
        <fullName evidence="1">ABC-type iron transport system FetAB ATPase subunit</fullName>
    </submittedName>
</protein>
<keyword evidence="2" id="KW-1185">Reference proteome</keyword>
<sequence>MWVTHSMEQSESIFNRRILISDGKVEKMEELK</sequence>
<evidence type="ECO:0000313" key="1">
    <source>
        <dbReference type="EMBL" id="MBP1890929.1"/>
    </source>
</evidence>
<evidence type="ECO:0000313" key="2">
    <source>
        <dbReference type="Proteomes" id="UP000783390"/>
    </source>
</evidence>